<gene>
    <name evidence="2" type="ORF">SMTD_LOCUS16079</name>
</gene>
<protein>
    <recommendedName>
        <fullName evidence="1">Helix-turn-helix domain-containing protein</fullName>
    </recommendedName>
</protein>
<dbReference type="Pfam" id="PF26215">
    <property type="entry name" value="HTH_animal"/>
    <property type="match status" value="1"/>
</dbReference>
<organism evidence="2 3">
    <name type="scientific">Schistosoma mattheei</name>
    <dbReference type="NCBI Taxonomy" id="31246"/>
    <lineage>
        <taxon>Eukaryota</taxon>
        <taxon>Metazoa</taxon>
        <taxon>Spiralia</taxon>
        <taxon>Lophotrochozoa</taxon>
        <taxon>Platyhelminthes</taxon>
        <taxon>Trematoda</taxon>
        <taxon>Digenea</taxon>
        <taxon>Strigeidida</taxon>
        <taxon>Schistosomatoidea</taxon>
        <taxon>Schistosomatidae</taxon>
        <taxon>Schistosoma</taxon>
    </lineage>
</organism>
<evidence type="ECO:0000313" key="2">
    <source>
        <dbReference type="EMBL" id="VDP70335.1"/>
    </source>
</evidence>
<reference evidence="2 3" key="1">
    <citation type="submission" date="2018-11" db="EMBL/GenBank/DDBJ databases">
        <authorList>
            <consortium name="Pathogen Informatics"/>
        </authorList>
    </citation>
    <scope>NUCLEOTIDE SEQUENCE [LARGE SCALE GENOMIC DNA]</scope>
    <source>
        <strain>Denwood</strain>
        <strain evidence="3">Zambia</strain>
    </source>
</reference>
<name>A0A183PNZ5_9TREM</name>
<dbReference type="AlphaFoldDB" id="A0A183PNZ5"/>
<dbReference type="Proteomes" id="UP000269396">
    <property type="component" value="Unassembled WGS sequence"/>
</dbReference>
<dbReference type="InterPro" id="IPR058912">
    <property type="entry name" value="HTH_animal"/>
</dbReference>
<dbReference type="EMBL" id="UZAL01036696">
    <property type="protein sequence ID" value="VDP70335.1"/>
    <property type="molecule type" value="Genomic_DNA"/>
</dbReference>
<feature type="domain" description="Helix-turn-helix" evidence="1">
    <location>
        <begin position="3"/>
        <end position="35"/>
    </location>
</feature>
<keyword evidence="3" id="KW-1185">Reference proteome</keyword>
<evidence type="ECO:0000259" key="1">
    <source>
        <dbReference type="Pfam" id="PF26215"/>
    </source>
</evidence>
<evidence type="ECO:0000313" key="3">
    <source>
        <dbReference type="Proteomes" id="UP000269396"/>
    </source>
</evidence>
<proteinExistence type="predicted"/>
<sequence>MIKQICSNGTIDDELLQLRQTLIRNGYPRRFAERKLTPTQHPEKAPAVQKKTLYVQVDFKVPEKKPSAQSFIVFSSRPTIHVCVKD</sequence>
<accession>A0A183PNZ5</accession>